<evidence type="ECO:0000313" key="1">
    <source>
        <dbReference type="EMBL" id="RPJ64988.1"/>
    </source>
</evidence>
<dbReference type="GO" id="GO:0008781">
    <property type="term" value="F:N-acylneuraminate cytidylyltransferase activity"/>
    <property type="evidence" value="ECO:0007669"/>
    <property type="project" value="TreeGrafter"/>
</dbReference>
<dbReference type="OrthoDB" id="9805604at2"/>
<sequence length="232" mass="25360">MALTTSNIVSIIPARGGSKGLPRKNVQMLAGKKLIGWTIEASLGAKMVTRTVVSSDDIEILSYASEYDVECISRPSELATDTASSESVILHSIEHLELKHSDTLVLLQPTSPLRNAAHIDAALQSFTTSICDSLISVKSMDNKILKGFYENGDGFIVPLSDPAFPFMARQQLPKTFMSNGAIYIVNVGNFVKTGSLMSQRTGYFLMDDAESADIDTQYDLENIENTLQSMQR</sequence>
<dbReference type="InterPro" id="IPR050793">
    <property type="entry name" value="CMP-NeuNAc_synthase"/>
</dbReference>
<keyword evidence="2" id="KW-1185">Reference proteome</keyword>
<dbReference type="InterPro" id="IPR003329">
    <property type="entry name" value="Cytidylyl_trans"/>
</dbReference>
<organism evidence="1 2">
    <name type="scientific">Alteromonas sediminis</name>
    <dbReference type="NCBI Taxonomy" id="2259342"/>
    <lineage>
        <taxon>Bacteria</taxon>
        <taxon>Pseudomonadati</taxon>
        <taxon>Pseudomonadota</taxon>
        <taxon>Gammaproteobacteria</taxon>
        <taxon>Alteromonadales</taxon>
        <taxon>Alteromonadaceae</taxon>
        <taxon>Alteromonas/Salinimonas group</taxon>
        <taxon>Alteromonas</taxon>
    </lineage>
</organism>
<gene>
    <name evidence="1" type="ORF">DRW07_16850</name>
</gene>
<proteinExistence type="predicted"/>
<dbReference type="PANTHER" id="PTHR21485">
    <property type="entry name" value="HAD SUPERFAMILY MEMBERS CMAS AND KDSC"/>
    <property type="match status" value="1"/>
</dbReference>
<dbReference type="Pfam" id="PF02348">
    <property type="entry name" value="CTP_transf_3"/>
    <property type="match status" value="1"/>
</dbReference>
<dbReference type="RefSeq" id="WP_124029117.1">
    <property type="nucleotide sequence ID" value="NZ_JBHRSN010000013.1"/>
</dbReference>
<keyword evidence="1" id="KW-0548">Nucleotidyltransferase</keyword>
<dbReference type="EMBL" id="RPOK01000006">
    <property type="protein sequence ID" value="RPJ64988.1"/>
    <property type="molecule type" value="Genomic_DNA"/>
</dbReference>
<dbReference type="PANTHER" id="PTHR21485:SF6">
    <property type="entry name" value="N-ACYLNEURAMINATE CYTIDYLYLTRANSFERASE-RELATED"/>
    <property type="match status" value="1"/>
</dbReference>
<keyword evidence="1" id="KW-0808">Transferase</keyword>
<dbReference type="Proteomes" id="UP000275281">
    <property type="component" value="Unassembled WGS sequence"/>
</dbReference>
<reference evidence="1 2" key="1">
    <citation type="submission" date="2018-11" db="EMBL/GenBank/DDBJ databases">
        <authorList>
            <person name="Ye M.-Q."/>
            <person name="Du Z.-J."/>
        </authorList>
    </citation>
    <scope>NUCLEOTIDE SEQUENCE [LARGE SCALE GENOMIC DNA]</scope>
    <source>
        <strain evidence="1 2">U0105</strain>
    </source>
</reference>
<dbReference type="CDD" id="cd02513">
    <property type="entry name" value="CMP-NeuAc_Synthase"/>
    <property type="match status" value="1"/>
</dbReference>
<name>A0A3N5Z7W9_9ALTE</name>
<evidence type="ECO:0000313" key="2">
    <source>
        <dbReference type="Proteomes" id="UP000275281"/>
    </source>
</evidence>
<comment type="caution">
    <text evidence="1">The sequence shown here is derived from an EMBL/GenBank/DDBJ whole genome shotgun (WGS) entry which is preliminary data.</text>
</comment>
<protein>
    <submittedName>
        <fullName evidence="1">Acylneuraminate cytidylyltransferase family protein</fullName>
    </submittedName>
</protein>
<dbReference type="InterPro" id="IPR029044">
    <property type="entry name" value="Nucleotide-diphossugar_trans"/>
</dbReference>
<dbReference type="Gene3D" id="3.90.550.10">
    <property type="entry name" value="Spore Coat Polysaccharide Biosynthesis Protein SpsA, Chain A"/>
    <property type="match status" value="1"/>
</dbReference>
<dbReference type="SUPFAM" id="SSF53448">
    <property type="entry name" value="Nucleotide-diphospho-sugar transferases"/>
    <property type="match status" value="1"/>
</dbReference>
<accession>A0A3N5Z7W9</accession>
<dbReference type="AlphaFoldDB" id="A0A3N5Z7W9"/>